<sequence length="276" mass="30630">MLSDESWTTVTSLNVGNYVAYGGRHATATSHSSGPRWRGRSEGAGDRRAEWWSARRAGPGAAACGVDDLVRRGEARAASLVPHYCELTVTVAWPSTAPPEPFESMICAMFDRLQRNALLIRQNPRNPFGSHGRRGCSVRRRPSSVYRRIQSDRSKLSLKSGKLKEMMKAAGCYQPFVVVRLRSVTSDVRWQSAFETNENGRVAPASCCSSCLKEFQSRGAKPTPYGKIIIYLSQPTGFILSYKFPMSFMYNAIRDGSMVKSVGIKREGTGFDPDRE</sequence>
<gene>
    <name evidence="1" type="ORF">EVAR_88487_1</name>
</gene>
<evidence type="ECO:0000313" key="1">
    <source>
        <dbReference type="EMBL" id="GBP66377.1"/>
    </source>
</evidence>
<keyword evidence="2" id="KW-1185">Reference proteome</keyword>
<organism evidence="1 2">
    <name type="scientific">Eumeta variegata</name>
    <name type="common">Bagworm moth</name>
    <name type="synonym">Eumeta japonica</name>
    <dbReference type="NCBI Taxonomy" id="151549"/>
    <lineage>
        <taxon>Eukaryota</taxon>
        <taxon>Metazoa</taxon>
        <taxon>Ecdysozoa</taxon>
        <taxon>Arthropoda</taxon>
        <taxon>Hexapoda</taxon>
        <taxon>Insecta</taxon>
        <taxon>Pterygota</taxon>
        <taxon>Neoptera</taxon>
        <taxon>Endopterygota</taxon>
        <taxon>Lepidoptera</taxon>
        <taxon>Glossata</taxon>
        <taxon>Ditrysia</taxon>
        <taxon>Tineoidea</taxon>
        <taxon>Psychidae</taxon>
        <taxon>Oiketicinae</taxon>
        <taxon>Eumeta</taxon>
    </lineage>
</organism>
<dbReference type="Proteomes" id="UP000299102">
    <property type="component" value="Unassembled WGS sequence"/>
</dbReference>
<name>A0A4C1XVW1_EUMVA</name>
<comment type="caution">
    <text evidence="1">The sequence shown here is derived from an EMBL/GenBank/DDBJ whole genome shotgun (WGS) entry which is preliminary data.</text>
</comment>
<protein>
    <submittedName>
        <fullName evidence="1">Uncharacterized protein</fullName>
    </submittedName>
</protein>
<proteinExistence type="predicted"/>
<dbReference type="EMBL" id="BGZK01000955">
    <property type="protein sequence ID" value="GBP66377.1"/>
    <property type="molecule type" value="Genomic_DNA"/>
</dbReference>
<reference evidence="1 2" key="1">
    <citation type="journal article" date="2019" name="Commun. Biol.">
        <title>The bagworm genome reveals a unique fibroin gene that provides high tensile strength.</title>
        <authorList>
            <person name="Kono N."/>
            <person name="Nakamura H."/>
            <person name="Ohtoshi R."/>
            <person name="Tomita M."/>
            <person name="Numata K."/>
            <person name="Arakawa K."/>
        </authorList>
    </citation>
    <scope>NUCLEOTIDE SEQUENCE [LARGE SCALE GENOMIC DNA]</scope>
</reference>
<evidence type="ECO:0000313" key="2">
    <source>
        <dbReference type="Proteomes" id="UP000299102"/>
    </source>
</evidence>
<dbReference type="AlphaFoldDB" id="A0A4C1XVW1"/>
<accession>A0A4C1XVW1</accession>